<name>A0AC61NBL3_9VIRU</name>
<dbReference type="Proteomes" id="UP001266116">
    <property type="component" value="Genome"/>
</dbReference>
<accession>A0AC61NBL3</accession>
<protein>
    <submittedName>
        <fullName evidence="1">Glycoprotein</fullName>
    </submittedName>
</protein>
<evidence type="ECO:0000313" key="1">
    <source>
        <dbReference type="EMBL" id="QVY47421.1"/>
    </source>
</evidence>
<reference evidence="1 2" key="1">
    <citation type="journal article" date="2021" name="Arch. Virol.">
        <title>Genomic characterization of two novel viruses infecting Barleria cristata L. from the genera Orthotospovirus and Polerovirus.</title>
        <authorList>
            <person name="Read D.A."/>
            <person name="Roberts R."/>
            <person name="Thompson G."/>
        </authorList>
    </citation>
    <scope>NUCLEOTIDE SEQUENCE [LARGE SCALE GENOMIC DNA]</scope>
    <source>
        <strain evidence="1 2">RSA</strain>
    </source>
</reference>
<proteinExistence type="predicted"/>
<dbReference type="EMBL" id="MW251497">
    <property type="protein sequence ID" value="QVY47421.1"/>
    <property type="molecule type" value="Genomic_RNA"/>
</dbReference>
<sequence>MKQHIIIYCLLLLIFGIESNPALPKQIPNGASIGLSNEVESNSVVTDLMPESGPSAENKQSNCLTFKRKECFIKGKTSFNYYYQVKNKNTLVSCISDDENLLQSCRSKLTKSNLLNVPVMPITSNFNKRNLEVGQKYFYIGNEQTKFNLQQGLGMDKGTVQKLSVRFSGDCKIEKVSLAKPYQIKLSTNDSLIGYAIKKIGSTDINIKTFTSNTMVNLVEENLDGNHVLLCGDKQSLIPKVDIATKNCIRTYSSSSYQQYMCTHFSILRFLIVAVICYFPVTWVLKKTKDKAFLWYDVLGLILYPFLYLINIFWKRNPFQCSICGSLILINHKCDFKCICNQSKGKEDHRKDCPLYSFNKFNSLNSFEKFHLIVNSKISFEILLIVTRIIVGVILLSMVPTTIAAGYKCVSKCHTFPNCSLFLPSTTTNCRSELYSEKCVCRLDYKNDKIIAYEEVYNGDVIIQNKKKELKCLYNYTNPECQSKITNVMEKVIACSVGCKMYDLIMSRPLLKENVYEGNLLNLDSNLLLSAKRMRENHIDSLDQLRVFDNLYLKPLIGYDTLLTSQIPPESIFSRQSLVFNSQIGNKYRYLIELDIKPSTGYVYQLNENKFSKGKDIKIWIESIKVDYQLRYLYTTAPIENTHTDFLSKCTGNCDDCWKEKKTYLDYHQFCITPSSYWGCEELGCLAINEGSICGSCANIYDLSESLDVYEITRSDVNALLCTDFLTGYECKTYSDRVPYSTDLIQLNMNIDLHNDNVNIGMRVAIDKSYNMYKGSITAKNDPTLSFGHPQLDKNGLPTFMQKTLNSEQLTWECSAIGSKSVLIKKCGYDTYHFKSALEQVNDKPIKMINENLLSIEKDFSVGKLKLVLDLPSEIFKTASKKPSLSIISSKCIGCFECFSGMSCNLKLTSDMTYSSKIYWEGCTSKSSNMNILKGFNDLNFIVYCNKESKDVSLELIPEDAETFKEVFNIRDFEIVQQESIIDHNDETANQEQKHHADTTAWSFFDYIKAPFNWIASFFGVFFDFVRMALIILAAVLLIWFLSFIYKISKDYYRYNIKSGSRKIVLDNDVAELEKEALYVKNANRLKRRSPPKMLSDTLVI</sequence>
<gene>
    <name evidence="1" type="primary">GnGc</name>
</gene>
<organism evidence="1 2">
    <name type="scientific">Barleria chlorosis-associated virus</name>
    <dbReference type="NCBI Taxonomy" id="3433955"/>
    <lineage>
        <taxon>Viruses</taxon>
    </lineage>
</organism>
<evidence type="ECO:0000313" key="2">
    <source>
        <dbReference type="Proteomes" id="UP001266116"/>
    </source>
</evidence>